<evidence type="ECO:0000313" key="2">
    <source>
        <dbReference type="Proteomes" id="UP000217545"/>
    </source>
</evidence>
<evidence type="ECO:0000313" key="1">
    <source>
        <dbReference type="EMBL" id="ATF04581.1"/>
    </source>
</evidence>
<proteinExistence type="predicted"/>
<dbReference type="AlphaFoldDB" id="A0AAD0EBR6"/>
<dbReference type="Proteomes" id="UP000217545">
    <property type="component" value="Chromosome"/>
</dbReference>
<accession>A0AAD0EBR6</accession>
<gene>
    <name evidence="1" type="ORF">PhaeoP63_00473</name>
</gene>
<name>A0AAD0EBR6_9RHOB</name>
<sequence>MISIDNSVELMMQTYLQLPKRVTGVSISRTERENYCRNFPSLLDGIEQHAAEKIVGFDLGHIEWFHRLRNQLYHDGNGLTVERAKVEVYAELAQRLFEALFGVALEVPDTDNMRRYGEFIDTWAKIERHLRDVPETERRFPTTRTLMKLQADGKISQSEFAKFEEVRNVRNKLVHGEIEPETTLSSRIIEAAKEVLIVAARISMP</sequence>
<dbReference type="EMBL" id="CP010784">
    <property type="protein sequence ID" value="ATF04581.1"/>
    <property type="molecule type" value="Genomic_DNA"/>
</dbReference>
<organism evidence="1 2">
    <name type="scientific">Phaeobacter gallaeciensis</name>
    <dbReference type="NCBI Taxonomy" id="60890"/>
    <lineage>
        <taxon>Bacteria</taxon>
        <taxon>Pseudomonadati</taxon>
        <taxon>Pseudomonadota</taxon>
        <taxon>Alphaproteobacteria</taxon>
        <taxon>Rhodobacterales</taxon>
        <taxon>Roseobacteraceae</taxon>
        <taxon>Phaeobacter</taxon>
    </lineage>
</organism>
<reference evidence="1 2" key="1">
    <citation type="journal article" date="2017" name="Front. Microbiol.">
        <title>Phaeobacter piscinae sp. nov., a species of the Roseobacter group and potential aquaculture probiont.</title>
        <authorList>
            <person name="Sonnenschein E.C."/>
            <person name="Phippen C.B.W."/>
            <person name="Nielsen K.F."/>
            <person name="Mateiu R.V."/>
            <person name="Melchiorsen J."/>
            <person name="Gram L."/>
            <person name="Overmann J."/>
            <person name="Freese H.M."/>
        </authorList>
    </citation>
    <scope>NUCLEOTIDE SEQUENCE [LARGE SCALE GENOMIC DNA]</scope>
    <source>
        <strain evidence="1 2">P63</strain>
    </source>
</reference>
<protein>
    <submittedName>
        <fullName evidence="1">Uncharacterized protein</fullName>
    </submittedName>
</protein>